<evidence type="ECO:0000256" key="3">
    <source>
        <dbReference type="ARBA" id="ARBA00022692"/>
    </source>
</evidence>
<evidence type="ECO:0000256" key="1">
    <source>
        <dbReference type="ARBA" id="ARBA00004479"/>
    </source>
</evidence>
<dbReference type="EMBL" id="JBGMDY010000006">
    <property type="protein sequence ID" value="KAL2331108.1"/>
    <property type="molecule type" value="Genomic_DNA"/>
</dbReference>
<protein>
    <recommendedName>
        <fullName evidence="11">Leucine-rich repeat-containing N-terminal plant-type domain-containing protein</fullName>
    </recommendedName>
</protein>
<dbReference type="PANTHER" id="PTHR48063:SF112">
    <property type="entry name" value="RECEPTOR LIKE PROTEIN 30-LIKE"/>
    <property type="match status" value="1"/>
</dbReference>
<keyword evidence="2" id="KW-0433">Leucine-rich repeat</keyword>
<comment type="subcellular location">
    <subcellularLocation>
        <location evidence="1">Membrane</location>
        <topology evidence="1">Single-pass type I membrane protein</topology>
    </subcellularLocation>
</comment>
<dbReference type="Proteomes" id="UP001603857">
    <property type="component" value="Unassembled WGS sequence"/>
</dbReference>
<keyword evidence="3" id="KW-0812">Transmembrane</keyword>
<evidence type="ECO:0000256" key="9">
    <source>
        <dbReference type="ARBA" id="ARBA00023180"/>
    </source>
</evidence>
<organism evidence="12 13">
    <name type="scientific">Flemingia macrophylla</name>
    <dbReference type="NCBI Taxonomy" id="520843"/>
    <lineage>
        <taxon>Eukaryota</taxon>
        <taxon>Viridiplantae</taxon>
        <taxon>Streptophyta</taxon>
        <taxon>Embryophyta</taxon>
        <taxon>Tracheophyta</taxon>
        <taxon>Spermatophyta</taxon>
        <taxon>Magnoliopsida</taxon>
        <taxon>eudicotyledons</taxon>
        <taxon>Gunneridae</taxon>
        <taxon>Pentapetalae</taxon>
        <taxon>rosids</taxon>
        <taxon>fabids</taxon>
        <taxon>Fabales</taxon>
        <taxon>Fabaceae</taxon>
        <taxon>Papilionoideae</taxon>
        <taxon>50 kb inversion clade</taxon>
        <taxon>NPAAA clade</taxon>
        <taxon>indigoferoid/millettioid clade</taxon>
        <taxon>Phaseoleae</taxon>
        <taxon>Flemingia</taxon>
    </lineage>
</organism>
<reference evidence="12 13" key="1">
    <citation type="submission" date="2024-08" db="EMBL/GenBank/DDBJ databases">
        <title>Insights into the chromosomal genome structure of Flemingia macrophylla.</title>
        <authorList>
            <person name="Ding Y."/>
            <person name="Zhao Y."/>
            <person name="Bi W."/>
            <person name="Wu M."/>
            <person name="Zhao G."/>
            <person name="Gong Y."/>
            <person name="Li W."/>
            <person name="Zhang P."/>
        </authorList>
    </citation>
    <scope>NUCLEOTIDE SEQUENCE [LARGE SCALE GENOMIC DNA]</scope>
    <source>
        <strain evidence="12">DYQJB</strain>
        <tissue evidence="12">Leaf</tissue>
    </source>
</reference>
<dbReference type="SUPFAM" id="SSF52058">
    <property type="entry name" value="L domain-like"/>
    <property type="match status" value="1"/>
</dbReference>
<feature type="chain" id="PRO_5044855592" description="Leucine-rich repeat-containing N-terminal plant-type domain-containing protein" evidence="10">
    <location>
        <begin position="23"/>
        <end position="114"/>
    </location>
</feature>
<sequence>MYVKCCLVKYWWVLLIGVVVKGCLEDERVALLKLKDALNHPNGSSLSSWQPHGHGDCCTWERVECDNSTKRVTHLFLDYIRPYELQWSLDASSFLPFEDLQYLDLSGNYLAGLI</sequence>
<dbReference type="InterPro" id="IPR046956">
    <property type="entry name" value="RLP23-like"/>
</dbReference>
<evidence type="ECO:0000256" key="8">
    <source>
        <dbReference type="ARBA" id="ARBA00023170"/>
    </source>
</evidence>
<evidence type="ECO:0000259" key="11">
    <source>
        <dbReference type="Pfam" id="PF08263"/>
    </source>
</evidence>
<evidence type="ECO:0000256" key="6">
    <source>
        <dbReference type="ARBA" id="ARBA00022989"/>
    </source>
</evidence>
<proteinExistence type="predicted"/>
<dbReference type="GO" id="GO:0016020">
    <property type="term" value="C:membrane"/>
    <property type="evidence" value="ECO:0007669"/>
    <property type="project" value="UniProtKB-SubCell"/>
</dbReference>
<dbReference type="AlphaFoldDB" id="A0ABD1M5R4"/>
<comment type="caution">
    <text evidence="12">The sequence shown here is derived from an EMBL/GenBank/DDBJ whole genome shotgun (WGS) entry which is preliminary data.</text>
</comment>
<keyword evidence="9" id="KW-0325">Glycoprotein</keyword>
<keyword evidence="6" id="KW-1133">Transmembrane helix</keyword>
<keyword evidence="8" id="KW-0675">Receptor</keyword>
<dbReference type="Pfam" id="PF08263">
    <property type="entry name" value="LRRNT_2"/>
    <property type="match status" value="1"/>
</dbReference>
<evidence type="ECO:0000256" key="5">
    <source>
        <dbReference type="ARBA" id="ARBA00022737"/>
    </source>
</evidence>
<keyword evidence="5" id="KW-0677">Repeat</keyword>
<keyword evidence="13" id="KW-1185">Reference proteome</keyword>
<evidence type="ECO:0000313" key="13">
    <source>
        <dbReference type="Proteomes" id="UP001603857"/>
    </source>
</evidence>
<evidence type="ECO:0000256" key="2">
    <source>
        <dbReference type="ARBA" id="ARBA00022614"/>
    </source>
</evidence>
<dbReference type="InterPro" id="IPR013210">
    <property type="entry name" value="LRR_N_plant-typ"/>
</dbReference>
<evidence type="ECO:0000256" key="10">
    <source>
        <dbReference type="SAM" id="SignalP"/>
    </source>
</evidence>
<dbReference type="Gene3D" id="3.80.10.10">
    <property type="entry name" value="Ribonuclease Inhibitor"/>
    <property type="match status" value="1"/>
</dbReference>
<keyword evidence="4 10" id="KW-0732">Signal</keyword>
<name>A0ABD1M5R4_9FABA</name>
<accession>A0ABD1M5R4</accession>
<dbReference type="InterPro" id="IPR032675">
    <property type="entry name" value="LRR_dom_sf"/>
</dbReference>
<evidence type="ECO:0000256" key="4">
    <source>
        <dbReference type="ARBA" id="ARBA00022729"/>
    </source>
</evidence>
<dbReference type="PANTHER" id="PTHR48063">
    <property type="entry name" value="LRR RECEPTOR-LIKE KINASE"/>
    <property type="match status" value="1"/>
</dbReference>
<evidence type="ECO:0000256" key="7">
    <source>
        <dbReference type="ARBA" id="ARBA00023136"/>
    </source>
</evidence>
<gene>
    <name evidence="12" type="ORF">Fmac_018689</name>
</gene>
<feature type="domain" description="Leucine-rich repeat-containing N-terminal plant-type" evidence="11">
    <location>
        <begin position="25"/>
        <end position="66"/>
    </location>
</feature>
<keyword evidence="7" id="KW-0472">Membrane</keyword>
<evidence type="ECO:0000313" key="12">
    <source>
        <dbReference type="EMBL" id="KAL2331108.1"/>
    </source>
</evidence>
<feature type="signal peptide" evidence="10">
    <location>
        <begin position="1"/>
        <end position="22"/>
    </location>
</feature>